<dbReference type="Pfam" id="PF00085">
    <property type="entry name" value="Thioredoxin"/>
    <property type="match status" value="1"/>
</dbReference>
<dbReference type="Proteomes" id="UP000694546">
    <property type="component" value="Chromosome 8"/>
</dbReference>
<feature type="domain" description="Thioredoxin" evidence="10">
    <location>
        <begin position="9"/>
        <end position="124"/>
    </location>
</feature>
<evidence type="ECO:0000256" key="1">
    <source>
        <dbReference type="ARBA" id="ARBA00001182"/>
    </source>
</evidence>
<keyword evidence="9" id="KW-0732">Signal</keyword>
<dbReference type="InterPro" id="IPR013766">
    <property type="entry name" value="Thioredoxin_domain"/>
</dbReference>
<accession>A0A8C4ZT00</accession>
<comment type="catalytic activity">
    <reaction evidence="1">
        <text>Catalyzes the rearrangement of -S-S- bonds in proteins.</text>
        <dbReference type="EC" id="5.3.4.1"/>
    </reaction>
</comment>
<dbReference type="GO" id="GO:0003756">
    <property type="term" value="F:protein disulfide isomerase activity"/>
    <property type="evidence" value="ECO:0007669"/>
    <property type="project" value="UniProtKB-EC"/>
</dbReference>
<evidence type="ECO:0000256" key="5">
    <source>
        <dbReference type="ARBA" id="ARBA00022989"/>
    </source>
</evidence>
<feature type="region of interest" description="Disordered" evidence="7">
    <location>
        <begin position="398"/>
        <end position="434"/>
    </location>
</feature>
<dbReference type="GO" id="GO:0009986">
    <property type="term" value="C:cell surface"/>
    <property type="evidence" value="ECO:0007669"/>
    <property type="project" value="TreeGrafter"/>
</dbReference>
<organism evidence="11 12">
    <name type="scientific">Gadus morhua</name>
    <name type="common">Atlantic cod</name>
    <dbReference type="NCBI Taxonomy" id="8049"/>
    <lineage>
        <taxon>Eukaryota</taxon>
        <taxon>Metazoa</taxon>
        <taxon>Chordata</taxon>
        <taxon>Craniata</taxon>
        <taxon>Vertebrata</taxon>
        <taxon>Euteleostomi</taxon>
        <taxon>Actinopterygii</taxon>
        <taxon>Neopterygii</taxon>
        <taxon>Teleostei</taxon>
        <taxon>Neoteleostei</taxon>
        <taxon>Acanthomorphata</taxon>
        <taxon>Zeiogadaria</taxon>
        <taxon>Gadariae</taxon>
        <taxon>Gadiformes</taxon>
        <taxon>Gadoidei</taxon>
        <taxon>Gadidae</taxon>
        <taxon>Gadus</taxon>
    </lineage>
</organism>
<dbReference type="InterPro" id="IPR052250">
    <property type="entry name" value="PDI_TMX3"/>
</dbReference>
<dbReference type="OMA" id="CRTLIGT"/>
<feature type="signal peptide" evidence="9">
    <location>
        <begin position="1"/>
        <end position="18"/>
    </location>
</feature>
<dbReference type="PANTHER" id="PTHR46426">
    <property type="entry name" value="PROTEIN DISULFIDE-ISOMERASE TMX3"/>
    <property type="match status" value="1"/>
</dbReference>
<dbReference type="RefSeq" id="XP_030220383.1">
    <property type="nucleotide sequence ID" value="XM_030364523.1"/>
</dbReference>
<dbReference type="Ensembl" id="ENSGMOT00000020517.2">
    <property type="protein sequence ID" value="ENSGMOP00000020025.2"/>
    <property type="gene ID" value="ENSGMOG00000018633.2"/>
</dbReference>
<evidence type="ECO:0000256" key="6">
    <source>
        <dbReference type="ARBA" id="ARBA00023136"/>
    </source>
</evidence>
<evidence type="ECO:0000313" key="12">
    <source>
        <dbReference type="Proteomes" id="UP000694546"/>
    </source>
</evidence>
<evidence type="ECO:0000256" key="9">
    <source>
        <dbReference type="SAM" id="SignalP"/>
    </source>
</evidence>
<dbReference type="GeneTree" id="ENSGT00930000151022"/>
<reference evidence="11" key="1">
    <citation type="submission" date="2025-08" db="UniProtKB">
        <authorList>
            <consortium name="Ensembl"/>
        </authorList>
    </citation>
    <scope>IDENTIFICATION</scope>
</reference>
<evidence type="ECO:0000313" key="11">
    <source>
        <dbReference type="Ensembl" id="ENSGMOP00000020025.2"/>
    </source>
</evidence>
<dbReference type="AlphaFoldDB" id="A0A8C4ZT00"/>
<keyword evidence="5 8" id="KW-1133">Transmembrane helix</keyword>
<dbReference type="PROSITE" id="PS51352">
    <property type="entry name" value="THIOREDOXIN_2"/>
    <property type="match status" value="1"/>
</dbReference>
<dbReference type="Pfam" id="PF13848">
    <property type="entry name" value="Thioredoxin_6"/>
    <property type="match status" value="1"/>
</dbReference>
<dbReference type="OrthoDB" id="74910at2759"/>
<proteinExistence type="predicted"/>
<evidence type="ECO:0000256" key="8">
    <source>
        <dbReference type="SAM" id="Phobius"/>
    </source>
</evidence>
<dbReference type="InterPro" id="IPR036249">
    <property type="entry name" value="Thioredoxin-like_sf"/>
</dbReference>
<dbReference type="GO" id="GO:0005789">
    <property type="term" value="C:endoplasmic reticulum membrane"/>
    <property type="evidence" value="ECO:0007669"/>
    <property type="project" value="UniProtKB-SubCell"/>
</dbReference>
<dbReference type="EC" id="5.3.4.1" evidence="3"/>
<evidence type="ECO:0000256" key="4">
    <source>
        <dbReference type="ARBA" id="ARBA00022692"/>
    </source>
</evidence>
<dbReference type="GeneID" id="115549375"/>
<comment type="subcellular location">
    <subcellularLocation>
        <location evidence="2">Membrane</location>
        <topology evidence="2">Single-pass membrane protein</topology>
    </subcellularLocation>
</comment>
<dbReference type="SUPFAM" id="SSF52833">
    <property type="entry name" value="Thioredoxin-like"/>
    <property type="match status" value="1"/>
</dbReference>
<feature type="transmembrane region" description="Helical" evidence="8">
    <location>
        <begin position="367"/>
        <end position="390"/>
    </location>
</feature>
<evidence type="ECO:0000259" key="10">
    <source>
        <dbReference type="PROSITE" id="PS51352"/>
    </source>
</evidence>
<evidence type="ECO:0000256" key="2">
    <source>
        <dbReference type="ARBA" id="ARBA00004167"/>
    </source>
</evidence>
<keyword evidence="6 8" id="KW-0472">Membrane</keyword>
<reference evidence="11" key="2">
    <citation type="submission" date="2025-09" db="UniProtKB">
        <authorList>
            <consortium name="Ensembl"/>
        </authorList>
    </citation>
    <scope>IDENTIFICATION</scope>
</reference>
<dbReference type="Gene3D" id="3.40.30.10">
    <property type="entry name" value="Glutaredoxin"/>
    <property type="match status" value="1"/>
</dbReference>
<dbReference type="PANTHER" id="PTHR46426:SF1">
    <property type="entry name" value="PROTEIN DISULFIDE-ISOMERASE TMX3"/>
    <property type="match status" value="1"/>
</dbReference>
<evidence type="ECO:0000256" key="7">
    <source>
        <dbReference type="SAM" id="MobiDB-lite"/>
    </source>
</evidence>
<keyword evidence="12" id="KW-1185">Reference proteome</keyword>
<name>A0A8C4ZT00_GADMO</name>
<evidence type="ECO:0000256" key="3">
    <source>
        <dbReference type="ARBA" id="ARBA00012723"/>
    </source>
</evidence>
<sequence length="434" mass="48654">MKTTVILTVLLGMTAVSAYVEELDDTFMETKEETEIWLIEFYSPWCAFCKQLDPVWHAIGSELRSLGSPVRVGKSDATAHTGLAKEFKVRGYPAIMVLKNDRKYNYEGPRTKDGIMDFANRVAGPDVRGLPSQQMFQHVMSRQPVMFVYIGASSPLKGNYTAAAKELIVHTYFFSAGRDILPKDVNIPKLPAVAVFKEDTVLTYSEETDGDLKMWINRERFRSYSKIDSYTLYSMGDTGKMVALALVDDRASWEKSRRYKSLVEQVALNHKELYSKDFYFGYMEGGDYVKGLVMGEVLMPSIIVLNLSNDGYFLPPIVMETEQHLMDFLNGVLDKSFECQGGSGVSQRVRRLVYEARNTLTPLFERAPMVGCVLLSIPVVGVALICYMGYKWKVPSQGEKDGQEALPGAQIEESPGKSGAIEQKKKSAAEKKSD</sequence>
<gene>
    <name evidence="11" type="primary">LOC115549375</name>
</gene>
<protein>
    <recommendedName>
        <fullName evidence="3">protein disulfide-isomerase</fullName>
        <ecNumber evidence="3">5.3.4.1</ecNumber>
    </recommendedName>
</protein>
<feature type="compositionally biased region" description="Basic and acidic residues" evidence="7">
    <location>
        <begin position="422"/>
        <end position="434"/>
    </location>
</feature>
<keyword evidence="4 8" id="KW-0812">Transmembrane</keyword>
<feature type="chain" id="PRO_5045630266" description="protein disulfide-isomerase" evidence="9">
    <location>
        <begin position="19"/>
        <end position="434"/>
    </location>
</feature>